<keyword evidence="2" id="KW-0285">Flavoprotein</keyword>
<dbReference type="EMBL" id="JAHDTB010000004">
    <property type="protein sequence ID" value="MBW8287308.1"/>
    <property type="molecule type" value="Genomic_DNA"/>
</dbReference>
<dbReference type="InterPro" id="IPR002937">
    <property type="entry name" value="Amino_oxidase"/>
</dbReference>
<evidence type="ECO:0000256" key="4">
    <source>
        <dbReference type="ARBA" id="ARBA00023002"/>
    </source>
</evidence>
<name>A0ABS7FDC9_9NEIS</name>
<comment type="cofactor">
    <cofactor evidence="1">
        <name>FAD</name>
        <dbReference type="ChEBI" id="CHEBI:57692"/>
    </cofactor>
</comment>
<feature type="domain" description="Amine oxidase" evidence="7">
    <location>
        <begin position="9"/>
        <end position="429"/>
    </location>
</feature>
<dbReference type="Gene3D" id="3.50.50.60">
    <property type="entry name" value="FAD/NAD(P)-binding domain"/>
    <property type="match status" value="1"/>
</dbReference>
<dbReference type="InterPro" id="IPR004572">
    <property type="entry name" value="Protoporphyrinogen_oxidase"/>
</dbReference>
<organism evidence="8 9">
    <name type="scientific">Chromobacterium subtsugae</name>
    <dbReference type="NCBI Taxonomy" id="251747"/>
    <lineage>
        <taxon>Bacteria</taxon>
        <taxon>Pseudomonadati</taxon>
        <taxon>Pseudomonadota</taxon>
        <taxon>Betaproteobacteria</taxon>
        <taxon>Neisseriales</taxon>
        <taxon>Chromobacteriaceae</taxon>
        <taxon>Chromobacterium</taxon>
    </lineage>
</organism>
<dbReference type="PANTHER" id="PTHR42923">
    <property type="entry name" value="PROTOPORPHYRINOGEN OXIDASE"/>
    <property type="match status" value="1"/>
</dbReference>
<evidence type="ECO:0000313" key="8">
    <source>
        <dbReference type="EMBL" id="MBW8287308.1"/>
    </source>
</evidence>
<proteinExistence type="predicted"/>
<dbReference type="Pfam" id="PF01593">
    <property type="entry name" value="Amino_oxidase"/>
    <property type="match status" value="1"/>
</dbReference>
<dbReference type="SUPFAM" id="SSF51905">
    <property type="entry name" value="FAD/NAD(P)-binding domain"/>
    <property type="match status" value="1"/>
</dbReference>
<comment type="caution">
    <text evidence="8">The sequence shown here is derived from an EMBL/GenBank/DDBJ whole genome shotgun (WGS) entry which is preliminary data.</text>
</comment>
<evidence type="ECO:0000313" key="9">
    <source>
        <dbReference type="Proteomes" id="UP000711178"/>
    </source>
</evidence>
<dbReference type="PANTHER" id="PTHR42923:SF3">
    <property type="entry name" value="PROTOPORPHYRINOGEN OXIDASE"/>
    <property type="match status" value="1"/>
</dbReference>
<keyword evidence="3" id="KW-0274">FAD</keyword>
<evidence type="ECO:0000259" key="7">
    <source>
        <dbReference type="Pfam" id="PF01593"/>
    </source>
</evidence>
<dbReference type="InterPro" id="IPR050464">
    <property type="entry name" value="Zeta_carotene_desat/Oxidored"/>
</dbReference>
<dbReference type="SUPFAM" id="SSF54373">
    <property type="entry name" value="FAD-linked reductases, C-terminal domain"/>
    <property type="match status" value="1"/>
</dbReference>
<keyword evidence="9" id="KW-1185">Reference proteome</keyword>
<dbReference type="InterPro" id="IPR036188">
    <property type="entry name" value="FAD/NAD-bd_sf"/>
</dbReference>
<evidence type="ECO:0000256" key="5">
    <source>
        <dbReference type="ARBA" id="ARBA00023133"/>
    </source>
</evidence>
<dbReference type="NCBIfam" id="TIGR00562">
    <property type="entry name" value="proto_IX_ox"/>
    <property type="match status" value="1"/>
</dbReference>
<comment type="pathway">
    <text evidence="6">Porphyrin-containing compound metabolism.</text>
</comment>
<evidence type="ECO:0000256" key="1">
    <source>
        <dbReference type="ARBA" id="ARBA00001974"/>
    </source>
</evidence>
<dbReference type="Proteomes" id="UP000711178">
    <property type="component" value="Unassembled WGS sequence"/>
</dbReference>
<evidence type="ECO:0000256" key="6">
    <source>
        <dbReference type="ARBA" id="ARBA00023444"/>
    </source>
</evidence>
<accession>A0ABS7FDC9</accession>
<dbReference type="RefSeq" id="WP_043578005.1">
    <property type="nucleotide sequence ID" value="NZ_CP142381.1"/>
</dbReference>
<dbReference type="EC" id="1.3.3.4" evidence="8"/>
<keyword evidence="4 8" id="KW-0560">Oxidoreductase</keyword>
<keyword evidence="5" id="KW-0350">Heme biosynthesis</keyword>
<dbReference type="Gene3D" id="3.90.660.20">
    <property type="entry name" value="Protoporphyrinogen oxidase, mitochondrial, domain 2"/>
    <property type="match status" value="1"/>
</dbReference>
<evidence type="ECO:0000256" key="3">
    <source>
        <dbReference type="ARBA" id="ARBA00022827"/>
    </source>
</evidence>
<sequence>MIAVIGAGVSGLSCAWWLRARGAPARVYEAAGRVGGKVWTRTEGALCEAGPNTLLADEALLRWFEELGLSPVWPAGGGRPRHVLKDGRYRPLPQSVPQWLAGGFPGWSAKLGVAAGLLKSGDPRAGEESLAAFCRRQFGRAALDNLLDPLAGGVFAGDPDELLLAETLPELAAAAQSPGPLWRALLRLRGQRAARRVCTLAGGLESLPRRLARDLDIRLNAPATALARDGSGWRLRAGADWERFDQVVLALPAGAAADLLEGSEPAAATLCRQVRYAPLAVAFTLARAEALTRPLPGFGGLHPHSEEALALGHLMSSNLYPHVCRPGERLLTSFIGGRRQAALLELDDDALLARLNWELERLFGLRGAPMLQRVARWPQALPQGTAIQRALRAATAPWAERGLHLCANWLDGASLPDCLDKGRRLAARIAGADGTALLRRR</sequence>
<gene>
    <name evidence="8" type="primary">hemG</name>
    <name evidence="8" type="ORF">KIF53_06665</name>
</gene>
<dbReference type="GeneID" id="89686787"/>
<reference evidence="8 9" key="1">
    <citation type="submission" date="2021-05" db="EMBL/GenBank/DDBJ databases">
        <title>Draft Whole Genome Sequencing Of Biosensor Chromobacterium violaceum Strain CV026 Reveals A Regulatory RNA In Chromobacterium violaceum Phenotype Regulatory Network.</title>
        <authorList>
            <person name="Hong K.W."/>
            <person name="Chan K.G."/>
            <person name="Chang C.-Y."/>
        </authorList>
    </citation>
    <scope>NUCLEOTIDE SEQUENCE [LARGE SCALE GENOMIC DNA]</scope>
    <source>
        <strain evidence="8 9">ATCC 31532</strain>
    </source>
</reference>
<protein>
    <submittedName>
        <fullName evidence="8">Protoporphyrinogen oxidase</fullName>
        <ecNumber evidence="8">1.3.3.4</ecNumber>
    </submittedName>
</protein>
<dbReference type="Gene3D" id="1.10.3110.10">
    <property type="entry name" value="protoporphyrinogen ix oxidase, domain 3"/>
    <property type="match status" value="1"/>
</dbReference>
<evidence type="ECO:0000256" key="2">
    <source>
        <dbReference type="ARBA" id="ARBA00022630"/>
    </source>
</evidence>
<dbReference type="GO" id="GO:0004729">
    <property type="term" value="F:oxygen-dependent protoporphyrinogen oxidase activity"/>
    <property type="evidence" value="ECO:0007669"/>
    <property type="project" value="UniProtKB-EC"/>
</dbReference>